<accession>A0ABN6ZD89</accession>
<evidence type="ECO:0000313" key="2">
    <source>
        <dbReference type="EMBL" id="BEH00061.1"/>
    </source>
</evidence>
<reference evidence="2 3" key="1">
    <citation type="submission" date="2023-04" db="EMBL/GenBank/DDBJ databases">
        <title>Draft genome sequence of acteroides sedimenti strain YN3PY1.</title>
        <authorList>
            <person name="Yoshida N."/>
        </authorList>
    </citation>
    <scope>NUCLEOTIDE SEQUENCE [LARGE SCALE GENOMIC DNA]</scope>
    <source>
        <strain evidence="2 3">YN3PY1</strain>
    </source>
</reference>
<sequence>MKYLNLRWFDYMYYRIYFAYSKTKDPDPWLYATSIVTLVQVLNFLLVPDVIISIFNPNLEGVVTKPCVIISFFIFWVHNYYRYKKKTYKHLCEIWVNESKKTKRRNGFFVMLYVFVMIFTPIAYGFVTHNLAK</sequence>
<protein>
    <submittedName>
        <fullName evidence="2">Uncharacterized protein</fullName>
    </submittedName>
</protein>
<keyword evidence="3" id="KW-1185">Reference proteome</keyword>
<evidence type="ECO:0000256" key="1">
    <source>
        <dbReference type="SAM" id="Phobius"/>
    </source>
</evidence>
<feature type="transmembrane region" description="Helical" evidence="1">
    <location>
        <begin position="61"/>
        <end position="81"/>
    </location>
</feature>
<dbReference type="RefSeq" id="WP_353331077.1">
    <property type="nucleotide sequence ID" value="NZ_AP028055.1"/>
</dbReference>
<evidence type="ECO:0000313" key="3">
    <source>
        <dbReference type="Proteomes" id="UP001496674"/>
    </source>
</evidence>
<proteinExistence type="predicted"/>
<keyword evidence="1" id="KW-0472">Membrane</keyword>
<keyword evidence="1" id="KW-0812">Transmembrane</keyword>
<dbReference type="Proteomes" id="UP001496674">
    <property type="component" value="Chromosome"/>
</dbReference>
<feature type="transmembrane region" description="Helical" evidence="1">
    <location>
        <begin position="29"/>
        <end position="55"/>
    </location>
</feature>
<dbReference type="EMBL" id="AP028055">
    <property type="protein sequence ID" value="BEH00061.1"/>
    <property type="molecule type" value="Genomic_DNA"/>
</dbReference>
<name>A0ABN6ZD89_9BACE</name>
<keyword evidence="1" id="KW-1133">Transmembrane helix</keyword>
<feature type="transmembrane region" description="Helical" evidence="1">
    <location>
        <begin position="108"/>
        <end position="127"/>
    </location>
</feature>
<organism evidence="2 3">
    <name type="scientific">Bacteroides sedimenti</name>
    <dbReference type="NCBI Taxonomy" id="2136147"/>
    <lineage>
        <taxon>Bacteria</taxon>
        <taxon>Pseudomonadati</taxon>
        <taxon>Bacteroidota</taxon>
        <taxon>Bacteroidia</taxon>
        <taxon>Bacteroidales</taxon>
        <taxon>Bacteroidaceae</taxon>
        <taxon>Bacteroides</taxon>
    </lineage>
</organism>
<gene>
    <name evidence="2" type="ORF">BSYN_23250</name>
</gene>